<comment type="caution">
    <text evidence="2">The sequence shown here is derived from an EMBL/GenBank/DDBJ whole genome shotgun (WGS) entry which is preliminary data.</text>
</comment>
<sequence>MIKRRSDWTPQLGHRYRRIIAVLLAATPFVAGADFLMGEHAETLTLVERTLPTEVWGGLLVLAGMLAVFGYWCRRPWCCIWGLHLSGALFFTLACGIAWASIDAEGGFRGPWLYLIVSLLSWFAALGYADQVRGKPQ</sequence>
<accession>A0A8H2J8V6</accession>
<dbReference type="AlphaFoldDB" id="A0A8H2J8V6"/>
<reference evidence="2" key="1">
    <citation type="submission" date="2018-01" db="EMBL/GenBank/DDBJ databases">
        <title>Comparative genomics of Mycobacterium mucogenicum and Mycobacterium neoaurum clade members emphasizing tRNA and non-coding RNA.</title>
        <authorList>
            <person name="Behra P.R.K."/>
            <person name="Pettersson B.M.F."/>
            <person name="Das S."/>
            <person name="Dasgupta S."/>
            <person name="Kirsebom L.A."/>
        </authorList>
    </citation>
    <scope>NUCLEOTIDE SEQUENCE</scope>
    <source>
        <strain evidence="2">DSM 44124</strain>
    </source>
</reference>
<gene>
    <name evidence="2" type="ORF">C1S78_02765</name>
</gene>
<organism evidence="2">
    <name type="scientific">Mycolicibacterium mucogenicum DSM 44124</name>
    <dbReference type="NCBI Taxonomy" id="1226753"/>
    <lineage>
        <taxon>Bacteria</taxon>
        <taxon>Bacillati</taxon>
        <taxon>Actinomycetota</taxon>
        <taxon>Actinomycetes</taxon>
        <taxon>Mycobacteriales</taxon>
        <taxon>Mycobacteriaceae</taxon>
        <taxon>Mycolicibacterium</taxon>
    </lineage>
</organism>
<protein>
    <recommendedName>
        <fullName evidence="3">Transmembrane protein</fullName>
    </recommendedName>
</protein>
<proteinExistence type="predicted"/>
<keyword evidence="1" id="KW-0812">Transmembrane</keyword>
<evidence type="ECO:0008006" key="3">
    <source>
        <dbReference type="Google" id="ProtNLM"/>
    </source>
</evidence>
<dbReference type="EMBL" id="POTL01000001">
    <property type="protein sequence ID" value="TLH51419.1"/>
    <property type="molecule type" value="Genomic_DNA"/>
</dbReference>
<feature type="transmembrane region" description="Helical" evidence="1">
    <location>
        <begin position="56"/>
        <end position="73"/>
    </location>
</feature>
<evidence type="ECO:0000256" key="1">
    <source>
        <dbReference type="SAM" id="Phobius"/>
    </source>
</evidence>
<keyword evidence="1" id="KW-0472">Membrane</keyword>
<name>A0A8H2J8V6_MYCMU</name>
<evidence type="ECO:0000313" key="2">
    <source>
        <dbReference type="EMBL" id="TLH51419.1"/>
    </source>
</evidence>
<keyword evidence="1" id="KW-1133">Transmembrane helix</keyword>
<feature type="transmembrane region" description="Helical" evidence="1">
    <location>
        <begin position="112"/>
        <end position="129"/>
    </location>
</feature>
<feature type="transmembrane region" description="Helical" evidence="1">
    <location>
        <begin position="80"/>
        <end position="100"/>
    </location>
</feature>